<proteinExistence type="predicted"/>
<accession>A0ABT1HGA3</accession>
<dbReference type="EMBL" id="JAMTCJ010000002">
    <property type="protein sequence ID" value="MCP2175936.1"/>
    <property type="molecule type" value="Genomic_DNA"/>
</dbReference>
<organism evidence="1 2">
    <name type="scientific">Williamsia maris</name>
    <dbReference type="NCBI Taxonomy" id="72806"/>
    <lineage>
        <taxon>Bacteria</taxon>
        <taxon>Bacillati</taxon>
        <taxon>Actinomycetota</taxon>
        <taxon>Actinomycetes</taxon>
        <taxon>Mycobacteriales</taxon>
        <taxon>Nocardiaceae</taxon>
        <taxon>Williamsia</taxon>
    </lineage>
</organism>
<dbReference type="SUPFAM" id="SSF52096">
    <property type="entry name" value="ClpP/crotonase"/>
    <property type="match status" value="1"/>
</dbReference>
<dbReference type="Gene3D" id="3.90.226.10">
    <property type="entry name" value="2-enoyl-CoA Hydratase, Chain A, domain 1"/>
    <property type="match status" value="1"/>
</dbReference>
<gene>
    <name evidence="1" type="ORF">LX13_001755</name>
</gene>
<dbReference type="Proteomes" id="UP001206895">
    <property type="component" value="Unassembled WGS sequence"/>
</dbReference>
<evidence type="ECO:0000313" key="1">
    <source>
        <dbReference type="EMBL" id="MCP2175936.1"/>
    </source>
</evidence>
<evidence type="ECO:0000313" key="2">
    <source>
        <dbReference type="Proteomes" id="UP001206895"/>
    </source>
</evidence>
<name>A0ABT1HGA3_9NOCA</name>
<dbReference type="InterPro" id="IPR029045">
    <property type="entry name" value="ClpP/crotonase-like_dom_sf"/>
</dbReference>
<keyword evidence="2" id="KW-1185">Reference proteome</keyword>
<protein>
    <submittedName>
        <fullName evidence="1">Uncharacterized protein</fullName>
    </submittedName>
</protein>
<sequence length="84" mass="8979">MTSSHFPCWKVAWTFLAGKSSLIPDMSATASLAQLTSIDTAKLLTMTGEVFDAERARSLGLLTGVDDDPMAAATGTQPEFRDRA</sequence>
<comment type="caution">
    <text evidence="1">The sequence shown here is derived from an EMBL/GenBank/DDBJ whole genome shotgun (WGS) entry which is preliminary data.</text>
</comment>
<reference evidence="1 2" key="1">
    <citation type="submission" date="2022-06" db="EMBL/GenBank/DDBJ databases">
        <title>Genomic Encyclopedia of Archaeal and Bacterial Type Strains, Phase II (KMG-II): from individual species to whole genera.</title>
        <authorList>
            <person name="Goeker M."/>
        </authorList>
    </citation>
    <scope>NUCLEOTIDE SEQUENCE [LARGE SCALE GENOMIC DNA]</scope>
    <source>
        <strain evidence="1 2">DSM 44693</strain>
    </source>
</reference>